<feature type="compositionally biased region" description="Acidic residues" evidence="5">
    <location>
        <begin position="355"/>
        <end position="364"/>
    </location>
</feature>
<feature type="compositionally biased region" description="Acidic residues" evidence="5">
    <location>
        <begin position="316"/>
        <end position="328"/>
    </location>
</feature>
<dbReference type="InterPro" id="IPR050987">
    <property type="entry name" value="AtrR-like"/>
</dbReference>
<keyword evidence="2" id="KW-0479">Metal-binding</keyword>
<evidence type="ECO:0000259" key="6">
    <source>
        <dbReference type="Pfam" id="PF04082"/>
    </source>
</evidence>
<gene>
    <name evidence="7" type="ORF">BC936DRAFT_142104</name>
</gene>
<comment type="caution">
    <text evidence="7">The sequence shown here is derived from an EMBL/GenBank/DDBJ whole genome shotgun (WGS) entry which is preliminary data.</text>
</comment>
<name>A0A433DFI4_9FUNG</name>
<feature type="region of interest" description="Disordered" evidence="5">
    <location>
        <begin position="16"/>
        <end position="49"/>
    </location>
</feature>
<dbReference type="Proteomes" id="UP000268093">
    <property type="component" value="Unassembled WGS sequence"/>
</dbReference>
<protein>
    <recommendedName>
        <fullName evidence="6">Xylanolytic transcriptional activator regulatory domain-containing protein</fullName>
    </recommendedName>
</protein>
<dbReference type="EMBL" id="RBNI01002160">
    <property type="protein sequence ID" value="RUP49587.1"/>
    <property type="molecule type" value="Genomic_DNA"/>
</dbReference>
<feature type="domain" description="Xylanolytic transcriptional activator regulatory" evidence="6">
    <location>
        <begin position="519"/>
        <end position="618"/>
    </location>
</feature>
<dbReference type="CDD" id="cd12148">
    <property type="entry name" value="fungal_TF_MHR"/>
    <property type="match status" value="1"/>
</dbReference>
<dbReference type="AlphaFoldDB" id="A0A433DFI4"/>
<proteinExistence type="predicted"/>
<dbReference type="GO" id="GO:0003677">
    <property type="term" value="F:DNA binding"/>
    <property type="evidence" value="ECO:0007669"/>
    <property type="project" value="UniProtKB-KW"/>
</dbReference>
<evidence type="ECO:0000313" key="7">
    <source>
        <dbReference type="EMBL" id="RUP49587.1"/>
    </source>
</evidence>
<dbReference type="Pfam" id="PF04082">
    <property type="entry name" value="Fungal_trans"/>
    <property type="match status" value="1"/>
</dbReference>
<feature type="region of interest" description="Disordered" evidence="5">
    <location>
        <begin position="131"/>
        <end position="156"/>
    </location>
</feature>
<organism evidence="7 8">
    <name type="scientific">Jimgerdemannia flammicorona</name>
    <dbReference type="NCBI Taxonomy" id="994334"/>
    <lineage>
        <taxon>Eukaryota</taxon>
        <taxon>Fungi</taxon>
        <taxon>Fungi incertae sedis</taxon>
        <taxon>Mucoromycota</taxon>
        <taxon>Mucoromycotina</taxon>
        <taxon>Endogonomycetes</taxon>
        <taxon>Endogonales</taxon>
        <taxon>Endogonaceae</taxon>
        <taxon>Jimgerdemannia</taxon>
    </lineage>
</organism>
<dbReference type="GO" id="GO:0000981">
    <property type="term" value="F:DNA-binding transcription factor activity, RNA polymerase II-specific"/>
    <property type="evidence" value="ECO:0007669"/>
    <property type="project" value="InterPro"/>
</dbReference>
<feature type="region of interest" description="Disordered" evidence="5">
    <location>
        <begin position="316"/>
        <end position="373"/>
    </location>
</feature>
<dbReference type="PANTHER" id="PTHR46910">
    <property type="entry name" value="TRANSCRIPTION FACTOR PDR1"/>
    <property type="match status" value="1"/>
</dbReference>
<feature type="compositionally biased region" description="Low complexity" evidence="5">
    <location>
        <begin position="136"/>
        <end position="154"/>
    </location>
</feature>
<dbReference type="OrthoDB" id="39175at2759"/>
<keyword evidence="8" id="KW-1185">Reference proteome</keyword>
<feature type="region of interest" description="Disordered" evidence="5">
    <location>
        <begin position="240"/>
        <end position="273"/>
    </location>
</feature>
<evidence type="ECO:0000256" key="4">
    <source>
        <dbReference type="ARBA" id="ARBA00023242"/>
    </source>
</evidence>
<evidence type="ECO:0000256" key="1">
    <source>
        <dbReference type="ARBA" id="ARBA00004123"/>
    </source>
</evidence>
<dbReference type="InterPro" id="IPR036864">
    <property type="entry name" value="Zn2-C6_fun-type_DNA-bd_sf"/>
</dbReference>
<dbReference type="GO" id="GO:0005634">
    <property type="term" value="C:nucleus"/>
    <property type="evidence" value="ECO:0007669"/>
    <property type="project" value="UniProtKB-SubCell"/>
</dbReference>
<evidence type="ECO:0000256" key="5">
    <source>
        <dbReference type="SAM" id="MobiDB-lite"/>
    </source>
</evidence>
<dbReference type="InterPro" id="IPR001138">
    <property type="entry name" value="Zn2Cys6_DnaBD"/>
</dbReference>
<sequence>MWLGSCNPSVMRYSCPPSGTPTPPPTPPTSSLPQECSADGRHRRSRQPQQGPLLPALQEEEGKFLTPIASLILPYHRCSKTRPRCSRCARSNQDCVYPDAPPSLSDLARQVVVLHETLRALETRFVSMAQGGAADSPSSSSSSFPPSSASANFSEFKNEPSLEPSVSASVTTPIACANCTQAGSAADTCDGVHPCNRCTELGANCFYHPQARSQELALAVGRLNDALDQLNKRTLEFKGKGVSRGSRKGSTGSEISVKEEPIEGEEEEEGHIDSVIPLPQDAKWTLSYTGSGLRIDANVHRLAQLNALLDDFEQLDILDPGPEGEEGEGGGQRNEEGSGSVSHSPKKRVRLDPIPDCDDDDDGAGDGRLDEVPLPRNRRVFGVVPMLDLPHPLAAPPRSRSPPQADALPPQLMDYILNAYFTRTCCFHTPFQEPVGRTDPVGWLSKHWRTPADGSSFAPPPPPPYPVVPNQSKPLQPSLISSFLVSALALYAARTALLAHQKQRQPSPEAVQQSLYRRTHVLMQNACFDGPTDPADTLPLVQALLFYAWHCFDTRRISEFWCVGGLAVRFANMARLEILIRDVNPTLADEARRTWNALVYLDFQTAFFLGRPLVLSEARFVVPPLRSHPADTRREAIFTTCLVPLVSMLRDGIVRGIYGFWAGNAVPYATVLEMDTWLEGWWAGLPKEWKWGAEEDARKQVGPGERAEDDPRETAYIITLNQYYYVAKILLHQQFLGLSSSPAASPAPRDANLSSSSQQDYDEAFEDDDPLLDAAITSLQACLQSAQRITSLLELAVLGRQPGEGPTRGGACASTITELAVAVYLSSSVYARVARAEDDEFGEMAKDGWISNVRVLGEAVKTRVGGGVFEEVVAVLVGKSGEGSK</sequence>
<keyword evidence="4" id="KW-0539">Nucleus</keyword>
<dbReference type="GO" id="GO:0006351">
    <property type="term" value="P:DNA-templated transcription"/>
    <property type="evidence" value="ECO:0007669"/>
    <property type="project" value="InterPro"/>
</dbReference>
<comment type="subcellular location">
    <subcellularLocation>
        <location evidence="1">Nucleus</location>
    </subcellularLocation>
</comment>
<dbReference type="PANTHER" id="PTHR46910:SF3">
    <property type="entry name" value="HALOTOLERANCE PROTEIN 9-RELATED"/>
    <property type="match status" value="1"/>
</dbReference>
<dbReference type="GO" id="GO:0008270">
    <property type="term" value="F:zinc ion binding"/>
    <property type="evidence" value="ECO:0007669"/>
    <property type="project" value="InterPro"/>
</dbReference>
<evidence type="ECO:0000313" key="8">
    <source>
        <dbReference type="Proteomes" id="UP000268093"/>
    </source>
</evidence>
<dbReference type="CDD" id="cd00067">
    <property type="entry name" value="GAL4"/>
    <property type="match status" value="1"/>
</dbReference>
<keyword evidence="3" id="KW-0238">DNA-binding</keyword>
<evidence type="ECO:0000256" key="2">
    <source>
        <dbReference type="ARBA" id="ARBA00022723"/>
    </source>
</evidence>
<dbReference type="Gene3D" id="4.10.240.10">
    <property type="entry name" value="Zn(2)-C6 fungal-type DNA-binding domain"/>
    <property type="match status" value="2"/>
</dbReference>
<dbReference type="InterPro" id="IPR007219">
    <property type="entry name" value="XnlR_reg_dom"/>
</dbReference>
<feature type="compositionally biased region" description="Pro residues" evidence="5">
    <location>
        <begin position="18"/>
        <end position="30"/>
    </location>
</feature>
<evidence type="ECO:0000256" key="3">
    <source>
        <dbReference type="ARBA" id="ARBA00023125"/>
    </source>
</evidence>
<accession>A0A433DFI4</accession>
<reference evidence="7 8" key="1">
    <citation type="journal article" date="2018" name="New Phytol.">
        <title>Phylogenomics of Endogonaceae and evolution of mycorrhizas within Mucoromycota.</title>
        <authorList>
            <person name="Chang Y."/>
            <person name="Desiro A."/>
            <person name="Na H."/>
            <person name="Sandor L."/>
            <person name="Lipzen A."/>
            <person name="Clum A."/>
            <person name="Barry K."/>
            <person name="Grigoriev I.V."/>
            <person name="Martin F.M."/>
            <person name="Stajich J.E."/>
            <person name="Smith M.E."/>
            <person name="Bonito G."/>
            <person name="Spatafora J.W."/>
        </authorList>
    </citation>
    <scope>NUCLEOTIDE SEQUENCE [LARGE SCALE GENOMIC DNA]</scope>
    <source>
        <strain evidence="7 8">GMNB39</strain>
    </source>
</reference>